<name>A0A1G4ULZ0_9HYPH</name>
<feature type="domain" description="Flagellar basal body rod protein N-terminal" evidence="2">
    <location>
        <begin position="18"/>
        <end position="36"/>
    </location>
</feature>
<dbReference type="AlphaFoldDB" id="A0A1G4ULZ0"/>
<reference evidence="4" key="1">
    <citation type="submission" date="2016-10" db="EMBL/GenBank/DDBJ databases">
        <authorList>
            <person name="Varghese N."/>
            <person name="Submissions S."/>
        </authorList>
    </citation>
    <scope>NUCLEOTIDE SEQUENCE [LARGE SCALE GENOMIC DNA]</scope>
    <source>
        <strain evidence="4">CGMCC 1.1761</strain>
    </source>
</reference>
<evidence type="ECO:0000259" key="2">
    <source>
        <dbReference type="Pfam" id="PF00460"/>
    </source>
</evidence>
<evidence type="ECO:0000313" key="4">
    <source>
        <dbReference type="Proteomes" id="UP000198889"/>
    </source>
</evidence>
<dbReference type="InterPro" id="IPR001444">
    <property type="entry name" value="Flag_bb_rod_N"/>
</dbReference>
<sequence length="127" mass="13494">MDKIFLFDLASRHADWASVRQATIAANIANANTPAYRAADVEPFAKVLDSTHLTPMRTSSGHLALGASEAASAKVSDADSWEVSESGNTVSLDQQMVKAAETSGAFTLNTSVVRAFHRMVLASVRNA</sequence>
<dbReference type="Pfam" id="PF00460">
    <property type="entry name" value="Flg_bb_rod"/>
    <property type="match status" value="1"/>
</dbReference>
<organism evidence="3 4">
    <name type="scientific">Ancylobacter rudongensis</name>
    <dbReference type="NCBI Taxonomy" id="177413"/>
    <lineage>
        <taxon>Bacteria</taxon>
        <taxon>Pseudomonadati</taxon>
        <taxon>Pseudomonadota</taxon>
        <taxon>Alphaproteobacteria</taxon>
        <taxon>Hyphomicrobiales</taxon>
        <taxon>Xanthobacteraceae</taxon>
        <taxon>Ancylobacter</taxon>
    </lineage>
</organism>
<dbReference type="RefSeq" id="WP_091443669.1">
    <property type="nucleotide sequence ID" value="NZ_FMTP01000009.1"/>
</dbReference>
<keyword evidence="3" id="KW-0282">Flagellum</keyword>
<dbReference type="EMBL" id="FMTP01000009">
    <property type="protein sequence ID" value="SCW94662.1"/>
    <property type="molecule type" value="Genomic_DNA"/>
</dbReference>
<evidence type="ECO:0000313" key="3">
    <source>
        <dbReference type="EMBL" id="SCW94662.1"/>
    </source>
</evidence>
<gene>
    <name evidence="3" type="ORF">SAMN05660859_4127</name>
</gene>
<keyword evidence="4" id="KW-1185">Reference proteome</keyword>
<proteinExistence type="predicted"/>
<evidence type="ECO:0000256" key="1">
    <source>
        <dbReference type="ARBA" id="ARBA00004117"/>
    </source>
</evidence>
<dbReference type="Proteomes" id="UP000198889">
    <property type="component" value="Unassembled WGS sequence"/>
</dbReference>
<dbReference type="STRING" id="177413.SAMN05660859_4127"/>
<accession>A0A1G4ULZ0</accession>
<protein>
    <submittedName>
        <fullName evidence="3">Flagellar basal-body rod protein FlgB</fullName>
    </submittedName>
</protein>
<keyword evidence="3" id="KW-0969">Cilium</keyword>
<dbReference type="GO" id="GO:0009425">
    <property type="term" value="C:bacterial-type flagellum basal body"/>
    <property type="evidence" value="ECO:0007669"/>
    <property type="project" value="UniProtKB-SubCell"/>
</dbReference>
<keyword evidence="3" id="KW-0966">Cell projection</keyword>
<dbReference type="NCBIfam" id="NF004653">
    <property type="entry name" value="PRK06003.1"/>
    <property type="match status" value="1"/>
</dbReference>
<comment type="subcellular location">
    <subcellularLocation>
        <location evidence="1">Bacterial flagellum basal body</location>
    </subcellularLocation>
</comment>